<dbReference type="GO" id="GO:0005384">
    <property type="term" value="F:manganese ion transmembrane transporter activity"/>
    <property type="evidence" value="ECO:0007669"/>
    <property type="project" value="UniProtKB-UniRule"/>
</dbReference>
<evidence type="ECO:0000313" key="10">
    <source>
        <dbReference type="Proteomes" id="UP000250796"/>
    </source>
</evidence>
<dbReference type="RefSeq" id="WP_169699632.1">
    <property type="nucleotide sequence ID" value="NZ_LS974202.1"/>
</dbReference>
<gene>
    <name evidence="8 9" type="primary">mntP</name>
    <name evidence="9" type="ORF">MESINF_2044</name>
</gene>
<evidence type="ECO:0000256" key="8">
    <source>
        <dbReference type="HAMAP-Rule" id="MF_01521"/>
    </source>
</evidence>
<keyword evidence="1 8" id="KW-0813">Transport</keyword>
<keyword evidence="10" id="KW-1185">Reference proteome</keyword>
<dbReference type="HAMAP" id="MF_01521">
    <property type="entry name" value="MntP_pump"/>
    <property type="match status" value="1"/>
</dbReference>
<dbReference type="GO" id="GO:0005886">
    <property type="term" value="C:plasma membrane"/>
    <property type="evidence" value="ECO:0007669"/>
    <property type="project" value="UniProtKB-SubCell"/>
</dbReference>
<accession>A0A7Z7LG69</accession>
<dbReference type="InterPro" id="IPR003810">
    <property type="entry name" value="Mntp/YtaF"/>
</dbReference>
<keyword evidence="2 8" id="KW-1003">Cell membrane</keyword>
<feature type="transmembrane region" description="Helical" evidence="8">
    <location>
        <begin position="32"/>
        <end position="53"/>
    </location>
</feature>
<reference evidence="9 10" key="1">
    <citation type="submission" date="2017-01" db="EMBL/GenBank/DDBJ databases">
        <authorList>
            <person name="Erauso G."/>
        </authorList>
    </citation>
    <scope>NUCLEOTIDE SEQUENCE [LARGE SCALE GENOMIC DNA]</scope>
    <source>
        <strain evidence="9">MESINF1</strain>
    </source>
</reference>
<keyword evidence="6 8" id="KW-0472">Membrane</keyword>
<comment type="similarity">
    <text evidence="8">Belongs to the MntP (TC 9.B.29) family.</text>
</comment>
<keyword evidence="7 8" id="KW-0464">Manganese</keyword>
<evidence type="ECO:0000313" key="9">
    <source>
        <dbReference type="EMBL" id="SSC13484.1"/>
    </source>
</evidence>
<comment type="subcellular location">
    <subcellularLocation>
        <location evidence="8">Cell membrane</location>
        <topology evidence="8">Multi-pass membrane protein</topology>
    </subcellularLocation>
</comment>
<feature type="transmembrane region" description="Helical" evidence="8">
    <location>
        <begin position="131"/>
        <end position="149"/>
    </location>
</feature>
<feature type="transmembrane region" description="Helical" evidence="8">
    <location>
        <begin position="103"/>
        <end position="124"/>
    </location>
</feature>
<comment type="function">
    <text evidence="8">Probably functions as a manganese efflux pump.</text>
</comment>
<keyword evidence="3 8" id="KW-0812">Transmembrane</keyword>
<protein>
    <recommendedName>
        <fullName evidence="8">Putative manganese efflux pump MntP</fullName>
    </recommendedName>
</protein>
<evidence type="ECO:0000256" key="4">
    <source>
        <dbReference type="ARBA" id="ARBA00022989"/>
    </source>
</evidence>
<proteinExistence type="inferred from homology"/>
<dbReference type="Proteomes" id="UP000250796">
    <property type="component" value="Chromosome MESINF"/>
</dbReference>
<dbReference type="InterPro" id="IPR022929">
    <property type="entry name" value="Put_MntP"/>
</dbReference>
<evidence type="ECO:0000256" key="5">
    <source>
        <dbReference type="ARBA" id="ARBA00023065"/>
    </source>
</evidence>
<organism evidence="9 10">
    <name type="scientific">Mesotoga infera</name>
    <dbReference type="NCBI Taxonomy" id="1236046"/>
    <lineage>
        <taxon>Bacteria</taxon>
        <taxon>Thermotogati</taxon>
        <taxon>Thermotogota</taxon>
        <taxon>Thermotogae</taxon>
        <taxon>Kosmotogales</taxon>
        <taxon>Kosmotogaceae</taxon>
        <taxon>Mesotoga</taxon>
    </lineage>
</organism>
<keyword evidence="4 8" id="KW-1133">Transmembrane helix</keyword>
<evidence type="ECO:0000256" key="3">
    <source>
        <dbReference type="ARBA" id="ARBA00022692"/>
    </source>
</evidence>
<evidence type="ECO:0000256" key="6">
    <source>
        <dbReference type="ARBA" id="ARBA00023136"/>
    </source>
</evidence>
<dbReference type="EMBL" id="LS974202">
    <property type="protein sequence ID" value="SSC13484.1"/>
    <property type="molecule type" value="Genomic_DNA"/>
</dbReference>
<feature type="transmembrane region" description="Helical" evidence="8">
    <location>
        <begin position="161"/>
        <end position="178"/>
    </location>
</feature>
<dbReference type="AlphaFoldDB" id="A0A7Z7LG69"/>
<dbReference type="KEGG" id="minf:MESINF_2044"/>
<sequence>MESILIAFGLAMDAFAVSICVGVSLEKITPGQIFRVSFHFGFFQFMMPLLGWLLSSRFEKYIESFDHWIAFALLSFIGSKMFLEVFKKEEERLCLDRTRGVHLIMLSLATSIDALAVGIAFALLKKPVLETAVVIGLVTASLSFLGIKGGHKLGEKFGKSMQAIGGLVLVSIGLKILIEHIFSH</sequence>
<dbReference type="PANTHER" id="PTHR35529">
    <property type="entry name" value="MANGANESE EFFLUX PUMP MNTP-RELATED"/>
    <property type="match status" value="1"/>
</dbReference>
<keyword evidence="5 8" id="KW-0406">Ion transport</keyword>
<evidence type="ECO:0000256" key="7">
    <source>
        <dbReference type="ARBA" id="ARBA00023211"/>
    </source>
</evidence>
<evidence type="ECO:0000256" key="2">
    <source>
        <dbReference type="ARBA" id="ARBA00022475"/>
    </source>
</evidence>
<evidence type="ECO:0000256" key="1">
    <source>
        <dbReference type="ARBA" id="ARBA00022448"/>
    </source>
</evidence>
<feature type="transmembrane region" description="Helical" evidence="8">
    <location>
        <begin position="65"/>
        <end position="83"/>
    </location>
</feature>
<name>A0A7Z7LG69_9BACT</name>
<dbReference type="Pfam" id="PF02659">
    <property type="entry name" value="Mntp"/>
    <property type="match status" value="1"/>
</dbReference>
<dbReference type="PANTHER" id="PTHR35529:SF1">
    <property type="entry name" value="MANGANESE EFFLUX PUMP MNTP-RELATED"/>
    <property type="match status" value="1"/>
</dbReference>